<dbReference type="InterPro" id="IPR043738">
    <property type="entry name" value="DUF5683"/>
</dbReference>
<feature type="domain" description="DUF5683" evidence="3">
    <location>
        <begin position="71"/>
        <end position="221"/>
    </location>
</feature>
<evidence type="ECO:0000313" key="5">
    <source>
        <dbReference type="Proteomes" id="UP000184041"/>
    </source>
</evidence>
<keyword evidence="2" id="KW-1133">Transmembrane helix</keyword>
<name>A0A1M5GWY9_9BACT</name>
<dbReference type="EMBL" id="FQUS01000018">
    <property type="protein sequence ID" value="SHG08266.1"/>
    <property type="molecule type" value="Genomic_DNA"/>
</dbReference>
<dbReference type="STRING" id="1194090.SAMN05443144_11861"/>
<feature type="transmembrane region" description="Helical" evidence="2">
    <location>
        <begin position="167"/>
        <end position="187"/>
    </location>
</feature>
<dbReference type="AlphaFoldDB" id="A0A1M5GWY9"/>
<dbReference type="Pfam" id="PF18935">
    <property type="entry name" value="DUF5683"/>
    <property type="match status" value="1"/>
</dbReference>
<organism evidence="4 5">
    <name type="scientific">Fodinibius roseus</name>
    <dbReference type="NCBI Taxonomy" id="1194090"/>
    <lineage>
        <taxon>Bacteria</taxon>
        <taxon>Pseudomonadati</taxon>
        <taxon>Balneolota</taxon>
        <taxon>Balneolia</taxon>
        <taxon>Balneolales</taxon>
        <taxon>Balneolaceae</taxon>
        <taxon>Fodinibius</taxon>
    </lineage>
</organism>
<protein>
    <recommendedName>
        <fullName evidence="3">DUF5683 domain-containing protein</fullName>
    </recommendedName>
</protein>
<evidence type="ECO:0000259" key="3">
    <source>
        <dbReference type="Pfam" id="PF18935"/>
    </source>
</evidence>
<evidence type="ECO:0000256" key="2">
    <source>
        <dbReference type="SAM" id="Phobius"/>
    </source>
</evidence>
<keyword evidence="2" id="KW-0812">Transmembrane</keyword>
<evidence type="ECO:0000313" key="4">
    <source>
        <dbReference type="EMBL" id="SHG08266.1"/>
    </source>
</evidence>
<accession>A0A1M5GWY9</accession>
<feature type="transmembrane region" description="Helical" evidence="2">
    <location>
        <begin position="12"/>
        <end position="30"/>
    </location>
</feature>
<reference evidence="4 5" key="1">
    <citation type="submission" date="2016-11" db="EMBL/GenBank/DDBJ databases">
        <authorList>
            <person name="Jaros S."/>
            <person name="Januszkiewicz K."/>
            <person name="Wedrychowicz H."/>
        </authorList>
    </citation>
    <scope>NUCLEOTIDE SEQUENCE [LARGE SCALE GENOMIC DNA]</scope>
    <source>
        <strain evidence="4 5">DSM 21986</strain>
    </source>
</reference>
<keyword evidence="2" id="KW-0472">Membrane</keyword>
<proteinExistence type="predicted"/>
<sequence>MRSWTACLDCLRIFLSLIFFLFGCTIYSYGQTLRSRIDRSFQPLSHYSLSPEVPGSLDARQDTAEGGESLPSPNSVMYKSMIIPGWGQVTNNQIWKVPIVYGLLGGLTWYSIDLTRRYHDYRAAYYNLNDQTSDDQRFGPTPDYIPESANLEQLKTIRNTYRNRRDMVYIGIALAYGLNIVDAYVFAHMRSFDVSDNLSMRPSLKPDVMAHAAFGVTLSVELFKKSK</sequence>
<dbReference type="PROSITE" id="PS51257">
    <property type="entry name" value="PROKAR_LIPOPROTEIN"/>
    <property type="match status" value="1"/>
</dbReference>
<feature type="region of interest" description="Disordered" evidence="1">
    <location>
        <begin position="52"/>
        <end position="72"/>
    </location>
</feature>
<evidence type="ECO:0000256" key="1">
    <source>
        <dbReference type="SAM" id="MobiDB-lite"/>
    </source>
</evidence>
<keyword evidence="5" id="KW-1185">Reference proteome</keyword>
<gene>
    <name evidence="4" type="ORF">SAMN05443144_11861</name>
</gene>
<dbReference type="Proteomes" id="UP000184041">
    <property type="component" value="Unassembled WGS sequence"/>
</dbReference>